<dbReference type="PANTHER" id="PTHR10127">
    <property type="entry name" value="DISCOIDIN, CUB, EGF, LAMININ , AND ZINC METALLOPROTEASE DOMAIN CONTAINING"/>
    <property type="match status" value="1"/>
</dbReference>
<dbReference type="AlphaFoldDB" id="A0A672YTU7"/>
<feature type="chain" id="PRO_5044955336" description="Metalloendopeptidase" evidence="2">
    <location>
        <begin position="27"/>
        <end position="269"/>
    </location>
</feature>
<proteinExistence type="predicted"/>
<dbReference type="PRINTS" id="PR00480">
    <property type="entry name" value="ASTACIN"/>
</dbReference>
<comment type="cofactor">
    <cofactor evidence="1 2">
        <name>Zn(2+)</name>
        <dbReference type="ChEBI" id="CHEBI:29105"/>
    </cofactor>
    <text evidence="1 2">Binds 1 zinc ion per subunit.</text>
</comment>
<dbReference type="GO" id="GO:0006508">
    <property type="term" value="P:proteolysis"/>
    <property type="evidence" value="ECO:0007669"/>
    <property type="project" value="UniProtKB-KW"/>
</dbReference>
<dbReference type="FunCoup" id="A0A672YTU7">
    <property type="interactions" value="189"/>
</dbReference>
<dbReference type="Ensembl" id="ENSSORT00005008282.1">
    <property type="protein sequence ID" value="ENSSORP00005007999.1"/>
    <property type="gene ID" value="ENSSORG00005004479.1"/>
</dbReference>
<feature type="binding site" evidence="1">
    <location>
        <position position="168"/>
    </location>
    <ligand>
        <name>Zn(2+)</name>
        <dbReference type="ChEBI" id="CHEBI:29105"/>
        <note>catalytic</note>
    </ligand>
</feature>
<protein>
    <recommendedName>
        <fullName evidence="2">Metalloendopeptidase</fullName>
        <ecNumber evidence="2">3.4.24.-</ecNumber>
    </recommendedName>
</protein>
<keyword evidence="1 2" id="KW-0862">Zinc</keyword>
<dbReference type="GO" id="GO:0004222">
    <property type="term" value="F:metalloendopeptidase activity"/>
    <property type="evidence" value="ECO:0007669"/>
    <property type="project" value="UniProtKB-UniRule"/>
</dbReference>
<dbReference type="PROSITE" id="PS51864">
    <property type="entry name" value="ASTACIN"/>
    <property type="match status" value="1"/>
</dbReference>
<reference evidence="4" key="3">
    <citation type="submission" date="2025-09" db="UniProtKB">
        <authorList>
            <consortium name="Ensembl"/>
        </authorList>
    </citation>
    <scope>IDENTIFICATION</scope>
</reference>
<dbReference type="InterPro" id="IPR001506">
    <property type="entry name" value="Peptidase_M12A"/>
</dbReference>
<keyword evidence="1 2" id="KW-0645">Protease</keyword>
<evidence type="ECO:0000259" key="3">
    <source>
        <dbReference type="PROSITE" id="PS51864"/>
    </source>
</evidence>
<organism evidence="4 5">
    <name type="scientific">Sphaeramia orbicularis</name>
    <name type="common">orbiculate cardinalfish</name>
    <dbReference type="NCBI Taxonomy" id="375764"/>
    <lineage>
        <taxon>Eukaryota</taxon>
        <taxon>Metazoa</taxon>
        <taxon>Chordata</taxon>
        <taxon>Craniata</taxon>
        <taxon>Vertebrata</taxon>
        <taxon>Euteleostomi</taxon>
        <taxon>Actinopterygii</taxon>
        <taxon>Neopterygii</taxon>
        <taxon>Teleostei</taxon>
        <taxon>Neoteleostei</taxon>
        <taxon>Acanthomorphata</taxon>
        <taxon>Gobiaria</taxon>
        <taxon>Kurtiformes</taxon>
        <taxon>Apogonoidei</taxon>
        <taxon>Apogonidae</taxon>
        <taxon>Apogoninae</taxon>
        <taxon>Sphaeramia</taxon>
    </lineage>
</organism>
<feature type="domain" description="Peptidase M12A" evidence="3">
    <location>
        <begin position="69"/>
        <end position="269"/>
    </location>
</feature>
<feature type="binding site" evidence="1">
    <location>
        <position position="172"/>
    </location>
    <ligand>
        <name>Zn(2+)</name>
        <dbReference type="ChEBI" id="CHEBI:29105"/>
        <note>catalytic</note>
    </ligand>
</feature>
<keyword evidence="1 2" id="KW-0482">Metalloprotease</keyword>
<dbReference type="PANTHER" id="PTHR10127:SF839">
    <property type="entry name" value="HATCHING ENZYME 1.2-RELATED"/>
    <property type="match status" value="1"/>
</dbReference>
<dbReference type="GO" id="GO:0008270">
    <property type="term" value="F:zinc ion binding"/>
    <property type="evidence" value="ECO:0007669"/>
    <property type="project" value="UniProtKB-UniRule"/>
</dbReference>
<evidence type="ECO:0000313" key="4">
    <source>
        <dbReference type="Ensembl" id="ENSSORP00005007999.1"/>
    </source>
</evidence>
<dbReference type="InterPro" id="IPR006026">
    <property type="entry name" value="Peptidase_Metallo"/>
</dbReference>
<dbReference type="Gene3D" id="3.40.390.10">
    <property type="entry name" value="Collagenase (Catalytic Domain)"/>
    <property type="match status" value="1"/>
</dbReference>
<evidence type="ECO:0000256" key="2">
    <source>
        <dbReference type="RuleBase" id="RU361183"/>
    </source>
</evidence>
<dbReference type="EC" id="3.4.24.-" evidence="2"/>
<keyword evidence="5" id="KW-1185">Reference proteome</keyword>
<dbReference type="InParanoid" id="A0A672YTU7"/>
<name>A0A672YTU7_9TELE</name>
<accession>A0A672YTU7</accession>
<keyword evidence="1 2" id="KW-0479">Metal-binding</keyword>
<feature type="binding site" evidence="1">
    <location>
        <position position="178"/>
    </location>
    <ligand>
        <name>Zn(2+)</name>
        <dbReference type="ChEBI" id="CHEBI:29105"/>
        <note>catalytic</note>
    </ligand>
</feature>
<keyword evidence="2" id="KW-0732">Signal</keyword>
<gene>
    <name evidence="4" type="primary">LOC115433130</name>
</gene>
<dbReference type="Pfam" id="PF01400">
    <property type="entry name" value="Astacin"/>
    <property type="match status" value="1"/>
</dbReference>
<sequence length="269" mass="30819">MNMEITSNCVPSVGLLLLVLLGLSQALSDIEEVPDDEDSVDITTAILSTNNASDENLFEGDLLFPTNRNLMMCWSGNRCRWPKSSNGQVVIPYVINNVFSSFEKDKIKRALQDFHTKTCIRFTPRVREYDYISLESRQGCYSAVGKSGGRQVVSLQKNGCMHKGIIQHELCHALGFQHEQTRSDRDQYIKIHWNNIASNMAHNFQKHRTINQETPYDYSSVMHYGKYAFARVRNQPTLTPYPDRSVPIGQRQAMSQWDITRINRAYSCN</sequence>
<comment type="caution">
    <text evidence="1">Lacks conserved residue(s) required for the propagation of feature annotation.</text>
</comment>
<dbReference type="Proteomes" id="UP000472271">
    <property type="component" value="Chromosome 14"/>
</dbReference>
<feature type="signal peptide" evidence="2">
    <location>
        <begin position="1"/>
        <end position="26"/>
    </location>
</feature>
<dbReference type="InterPro" id="IPR024079">
    <property type="entry name" value="MetalloPept_cat_dom_sf"/>
</dbReference>
<feature type="active site" evidence="1">
    <location>
        <position position="169"/>
    </location>
</feature>
<evidence type="ECO:0000313" key="5">
    <source>
        <dbReference type="Proteomes" id="UP000472271"/>
    </source>
</evidence>
<dbReference type="SMART" id="SM00235">
    <property type="entry name" value="ZnMc"/>
    <property type="match status" value="1"/>
</dbReference>
<reference evidence="4" key="2">
    <citation type="submission" date="2025-08" db="UniProtKB">
        <authorList>
            <consortium name="Ensembl"/>
        </authorList>
    </citation>
    <scope>IDENTIFICATION</scope>
</reference>
<dbReference type="SUPFAM" id="SSF55486">
    <property type="entry name" value="Metalloproteases ('zincins'), catalytic domain"/>
    <property type="match status" value="1"/>
</dbReference>
<keyword evidence="1 2" id="KW-0378">Hydrolase</keyword>
<reference evidence="4" key="1">
    <citation type="submission" date="2019-06" db="EMBL/GenBank/DDBJ databases">
        <authorList>
            <consortium name="Wellcome Sanger Institute Data Sharing"/>
        </authorList>
    </citation>
    <scope>NUCLEOTIDE SEQUENCE [LARGE SCALE GENOMIC DNA]</scope>
</reference>
<dbReference type="GO" id="GO:0042588">
    <property type="term" value="C:zymogen granule"/>
    <property type="evidence" value="ECO:0007669"/>
    <property type="project" value="UniProtKB-SubCell"/>
</dbReference>
<evidence type="ECO:0000256" key="1">
    <source>
        <dbReference type="PROSITE-ProRule" id="PRU01211"/>
    </source>
</evidence>